<sequence>MINYMIARMPELITPTGRLMSSWLAARDEWSPGAHQDGSGLRLAPEADLDSPEVFAAWVERLRQQSDRSVAVGEGRVHATHWWIVEGDSYLGAIDLRHYLNALLLDVGGHIGYSIRPSARRRGLATWALGTVLLEARALGLDRVLVTCDDDNVGSARSIERNGGVLEDVRTTGAGIKRRYWIIL</sequence>
<dbReference type="AlphaFoldDB" id="A0A8J3VT96"/>
<reference evidence="2" key="1">
    <citation type="submission" date="2021-01" db="EMBL/GenBank/DDBJ databases">
        <title>Whole genome shotgun sequence of Rugosimonospora africana NBRC 104875.</title>
        <authorList>
            <person name="Komaki H."/>
            <person name="Tamura T."/>
        </authorList>
    </citation>
    <scope>NUCLEOTIDE SEQUENCE</scope>
    <source>
        <strain evidence="2">NBRC 104875</strain>
    </source>
</reference>
<name>A0A8J3VT96_9ACTN</name>
<accession>A0A8J3VT96</accession>
<organism evidence="2 3">
    <name type="scientific">Rugosimonospora africana</name>
    <dbReference type="NCBI Taxonomy" id="556532"/>
    <lineage>
        <taxon>Bacteria</taxon>
        <taxon>Bacillati</taxon>
        <taxon>Actinomycetota</taxon>
        <taxon>Actinomycetes</taxon>
        <taxon>Micromonosporales</taxon>
        <taxon>Micromonosporaceae</taxon>
        <taxon>Rugosimonospora</taxon>
    </lineage>
</organism>
<keyword evidence="3" id="KW-1185">Reference proteome</keyword>
<dbReference type="PANTHER" id="PTHR39173">
    <property type="entry name" value="ACETYLTRANSFERASE"/>
    <property type="match status" value="1"/>
</dbReference>
<gene>
    <name evidence="2" type="ORF">Raf01_54350</name>
</gene>
<dbReference type="EMBL" id="BONZ01000051">
    <property type="protein sequence ID" value="GIH17263.1"/>
    <property type="molecule type" value="Genomic_DNA"/>
</dbReference>
<dbReference type="GO" id="GO:0016747">
    <property type="term" value="F:acyltransferase activity, transferring groups other than amino-acyl groups"/>
    <property type="evidence" value="ECO:0007669"/>
    <property type="project" value="InterPro"/>
</dbReference>
<evidence type="ECO:0000259" key="1">
    <source>
        <dbReference type="PROSITE" id="PS51186"/>
    </source>
</evidence>
<dbReference type="SUPFAM" id="SSF55729">
    <property type="entry name" value="Acyl-CoA N-acyltransferases (Nat)"/>
    <property type="match status" value="1"/>
</dbReference>
<feature type="domain" description="N-acetyltransferase" evidence="1">
    <location>
        <begin position="41"/>
        <end position="184"/>
    </location>
</feature>
<comment type="caution">
    <text evidence="2">The sequence shown here is derived from an EMBL/GenBank/DDBJ whole genome shotgun (WGS) entry which is preliminary data.</text>
</comment>
<dbReference type="Proteomes" id="UP000642748">
    <property type="component" value="Unassembled WGS sequence"/>
</dbReference>
<protein>
    <submittedName>
        <fullName evidence="2">GNAT family N-acetyltransferase</fullName>
    </submittedName>
</protein>
<evidence type="ECO:0000313" key="2">
    <source>
        <dbReference type="EMBL" id="GIH17263.1"/>
    </source>
</evidence>
<dbReference type="Pfam" id="PF13302">
    <property type="entry name" value="Acetyltransf_3"/>
    <property type="match status" value="1"/>
</dbReference>
<dbReference type="PANTHER" id="PTHR39173:SF1">
    <property type="entry name" value="ACETYLTRANSFERASE"/>
    <property type="match status" value="1"/>
</dbReference>
<dbReference type="PROSITE" id="PS51186">
    <property type="entry name" value="GNAT"/>
    <property type="match status" value="1"/>
</dbReference>
<evidence type="ECO:0000313" key="3">
    <source>
        <dbReference type="Proteomes" id="UP000642748"/>
    </source>
</evidence>
<dbReference type="Gene3D" id="3.40.630.30">
    <property type="match status" value="1"/>
</dbReference>
<proteinExistence type="predicted"/>
<dbReference type="InterPro" id="IPR016181">
    <property type="entry name" value="Acyl_CoA_acyltransferase"/>
</dbReference>
<dbReference type="InterPro" id="IPR000182">
    <property type="entry name" value="GNAT_dom"/>
</dbReference>